<dbReference type="InterPro" id="IPR036396">
    <property type="entry name" value="Cyt_P450_sf"/>
</dbReference>
<keyword evidence="3" id="KW-0479">Metal-binding</keyword>
<dbReference type="SUPFAM" id="SSF48264">
    <property type="entry name" value="Cytochrome P450"/>
    <property type="match status" value="1"/>
</dbReference>
<keyword evidence="4" id="KW-0560">Oxidoreductase</keyword>
<dbReference type="Gene3D" id="1.10.630.10">
    <property type="entry name" value="Cytochrome P450"/>
    <property type="match status" value="1"/>
</dbReference>
<accession>A0A9X2VUT8</accession>
<evidence type="ECO:0000256" key="6">
    <source>
        <dbReference type="ARBA" id="ARBA00023033"/>
    </source>
</evidence>
<dbReference type="InterPro" id="IPR002397">
    <property type="entry name" value="Cyt_P450_B"/>
</dbReference>
<keyword evidence="5" id="KW-0408">Iron</keyword>
<keyword evidence="6" id="KW-0503">Monooxygenase</keyword>
<dbReference type="InterPro" id="IPR001128">
    <property type="entry name" value="Cyt_P450"/>
</dbReference>
<dbReference type="GO" id="GO:0004497">
    <property type="term" value="F:monooxygenase activity"/>
    <property type="evidence" value="ECO:0007669"/>
    <property type="project" value="UniProtKB-KW"/>
</dbReference>
<evidence type="ECO:0000313" key="8">
    <source>
        <dbReference type="Proteomes" id="UP001141259"/>
    </source>
</evidence>
<dbReference type="Pfam" id="PF00067">
    <property type="entry name" value="p450"/>
    <property type="match status" value="1"/>
</dbReference>
<sequence>MTSADELPRMTEMFSPLFGQNDYLRELQAKQPIWKVRTPAGDEAWLVVRHAEIRALLVNRKLVRSHPDPTNAAQYVQSPIFDMVRSEPIDHSRFRAVLTPFFSQSAMRAIEPVVVSIVDELVDSLAAGTPPMELQEHFSVPLGMRVLCAFVGIPDSEWRSLHGMLYEMAVLDEQDHAKKHATKVGQYLQERVAGKRLERGNDVLSGLVAAGLADDEVARLGTMLMFAGGDSVANSVGYGIGRLAANADLRDALIKDTDLVPAAVEELLRTATYGGGAHPHYAAEDIEIAGVTIRAGDLVLPDFALANFDERVFDDPDEIDFGRKTNPHLAFAHGVWHCLGAPLARMELAIAVRALLARFPTLRLPDAAEEAAAGNAQARLSSTMDRLLIAW</sequence>
<organism evidence="7 8">
    <name type="scientific">Umezawaea endophytica</name>
    <dbReference type="NCBI Taxonomy" id="1654476"/>
    <lineage>
        <taxon>Bacteria</taxon>
        <taxon>Bacillati</taxon>
        <taxon>Actinomycetota</taxon>
        <taxon>Actinomycetes</taxon>
        <taxon>Pseudonocardiales</taxon>
        <taxon>Pseudonocardiaceae</taxon>
        <taxon>Umezawaea</taxon>
    </lineage>
</organism>
<evidence type="ECO:0000256" key="4">
    <source>
        <dbReference type="ARBA" id="ARBA00023002"/>
    </source>
</evidence>
<proteinExistence type="inferred from homology"/>
<comment type="similarity">
    <text evidence="1">Belongs to the cytochrome P450 family.</text>
</comment>
<keyword evidence="2" id="KW-0349">Heme</keyword>
<reference evidence="7" key="1">
    <citation type="submission" date="2022-08" db="EMBL/GenBank/DDBJ databases">
        <authorList>
            <person name="Tistechok S."/>
            <person name="Samborskyy M."/>
            <person name="Roman I."/>
        </authorList>
    </citation>
    <scope>NUCLEOTIDE SEQUENCE</scope>
    <source>
        <strain evidence="7">DSM 103496</strain>
    </source>
</reference>
<evidence type="ECO:0000256" key="1">
    <source>
        <dbReference type="ARBA" id="ARBA00010617"/>
    </source>
</evidence>
<keyword evidence="8" id="KW-1185">Reference proteome</keyword>
<dbReference type="PANTHER" id="PTHR46696:SF6">
    <property type="entry name" value="P450, PUTATIVE (EUROFUNG)-RELATED"/>
    <property type="match status" value="1"/>
</dbReference>
<dbReference type="AlphaFoldDB" id="A0A9X2VUT8"/>
<dbReference type="GO" id="GO:0020037">
    <property type="term" value="F:heme binding"/>
    <property type="evidence" value="ECO:0007669"/>
    <property type="project" value="InterPro"/>
</dbReference>
<evidence type="ECO:0000256" key="2">
    <source>
        <dbReference type="ARBA" id="ARBA00022617"/>
    </source>
</evidence>
<evidence type="ECO:0000256" key="5">
    <source>
        <dbReference type="ARBA" id="ARBA00023004"/>
    </source>
</evidence>
<dbReference type="GO" id="GO:0016705">
    <property type="term" value="F:oxidoreductase activity, acting on paired donors, with incorporation or reduction of molecular oxygen"/>
    <property type="evidence" value="ECO:0007669"/>
    <property type="project" value="InterPro"/>
</dbReference>
<dbReference type="GO" id="GO:0005506">
    <property type="term" value="F:iron ion binding"/>
    <property type="evidence" value="ECO:0007669"/>
    <property type="project" value="InterPro"/>
</dbReference>
<dbReference type="Proteomes" id="UP001141259">
    <property type="component" value="Unassembled WGS sequence"/>
</dbReference>
<dbReference type="PRINTS" id="PR00359">
    <property type="entry name" value="BP450"/>
</dbReference>
<gene>
    <name evidence="7" type="ORF">NZH93_40305</name>
</gene>
<dbReference type="FunFam" id="1.10.630.10:FF:000018">
    <property type="entry name" value="Cytochrome P450 monooxygenase"/>
    <property type="match status" value="1"/>
</dbReference>
<dbReference type="EMBL" id="JANYMP010000029">
    <property type="protein sequence ID" value="MCS7483125.1"/>
    <property type="molecule type" value="Genomic_DNA"/>
</dbReference>
<evidence type="ECO:0000313" key="7">
    <source>
        <dbReference type="EMBL" id="MCS7483125.1"/>
    </source>
</evidence>
<evidence type="ECO:0000256" key="3">
    <source>
        <dbReference type="ARBA" id="ARBA00022723"/>
    </source>
</evidence>
<dbReference type="RefSeq" id="WP_259628586.1">
    <property type="nucleotide sequence ID" value="NZ_JANYMP010000029.1"/>
</dbReference>
<name>A0A9X2VUT8_9PSEU</name>
<dbReference type="PANTHER" id="PTHR46696">
    <property type="entry name" value="P450, PUTATIVE (EUROFUNG)-RELATED"/>
    <property type="match status" value="1"/>
</dbReference>
<protein>
    <submittedName>
        <fullName evidence="7">Cytochrome P450</fullName>
    </submittedName>
</protein>
<comment type="caution">
    <text evidence="7">The sequence shown here is derived from an EMBL/GenBank/DDBJ whole genome shotgun (WGS) entry which is preliminary data.</text>
</comment>